<keyword evidence="4" id="KW-1185">Reference proteome</keyword>
<accession>U2MC57</accession>
<reference evidence="3 4" key="1">
    <citation type="submission" date="2013-07" db="EMBL/GenBank/DDBJ databases">
        <authorList>
            <person name="Weinstock G."/>
            <person name="Sodergren E."/>
            <person name="Wylie T."/>
            <person name="Fulton L."/>
            <person name="Fulton R."/>
            <person name="Fronick C."/>
            <person name="O'Laughlin M."/>
            <person name="Godfrey J."/>
            <person name="Miner T."/>
            <person name="Herter B."/>
            <person name="Appelbaum E."/>
            <person name="Cordes M."/>
            <person name="Lek S."/>
            <person name="Wollam A."/>
            <person name="Pepin K.H."/>
            <person name="Palsikar V.B."/>
            <person name="Mitreva M."/>
            <person name="Wilson R.K."/>
        </authorList>
    </citation>
    <scope>NUCLEOTIDE SEQUENCE [LARGE SCALE GENOMIC DNA]</scope>
    <source>
        <strain evidence="3 4">ATCC 27760</strain>
    </source>
</reference>
<dbReference type="PATRIC" id="fig|411473.3.peg.665"/>
<evidence type="ECO:0000313" key="4">
    <source>
        <dbReference type="Proteomes" id="UP000016662"/>
    </source>
</evidence>
<gene>
    <name evidence="3" type="ORF">RUMCAL_00815</name>
</gene>
<evidence type="ECO:0000313" key="3">
    <source>
        <dbReference type="EMBL" id="ERJ96888.1"/>
    </source>
</evidence>
<dbReference type="InterPro" id="IPR050923">
    <property type="entry name" value="Cell_Proc_Reg/RNA_Proc"/>
</dbReference>
<evidence type="ECO:0000256" key="1">
    <source>
        <dbReference type="SAM" id="Phobius"/>
    </source>
</evidence>
<dbReference type="GeneID" id="93691851"/>
<dbReference type="AlphaFoldDB" id="U2MC57"/>
<name>U2MC57_9FIRM</name>
<dbReference type="STRING" id="411473.RUMCAL_00815"/>
<dbReference type="InterPro" id="IPR000253">
    <property type="entry name" value="FHA_dom"/>
</dbReference>
<dbReference type="EMBL" id="AWVF01000093">
    <property type="protein sequence ID" value="ERJ96888.1"/>
    <property type="molecule type" value="Genomic_DNA"/>
</dbReference>
<feature type="domain" description="FHA" evidence="2">
    <location>
        <begin position="74"/>
        <end position="123"/>
    </location>
</feature>
<dbReference type="OrthoDB" id="9816434at2"/>
<dbReference type="RefSeq" id="WP_021682277.1">
    <property type="nucleotide sequence ID" value="NZ_KI260408.1"/>
</dbReference>
<organism evidence="3 4">
    <name type="scientific">Ruminococcus callidus ATCC 27760</name>
    <dbReference type="NCBI Taxonomy" id="411473"/>
    <lineage>
        <taxon>Bacteria</taxon>
        <taxon>Bacillati</taxon>
        <taxon>Bacillota</taxon>
        <taxon>Clostridia</taxon>
        <taxon>Eubacteriales</taxon>
        <taxon>Oscillospiraceae</taxon>
        <taxon>Ruminococcus</taxon>
    </lineage>
</organism>
<comment type="caution">
    <text evidence="3">The sequence shown here is derived from an EMBL/GenBank/DDBJ whole genome shotgun (WGS) entry which is preliminary data.</text>
</comment>
<keyword evidence="1" id="KW-0472">Membrane</keyword>
<evidence type="ECO:0000259" key="2">
    <source>
        <dbReference type="PROSITE" id="PS50006"/>
    </source>
</evidence>
<keyword evidence="1" id="KW-1133">Transmembrane helix</keyword>
<dbReference type="SMART" id="SM00240">
    <property type="entry name" value="FHA"/>
    <property type="match status" value="1"/>
</dbReference>
<protein>
    <submittedName>
        <fullName evidence="3">FHA domain protein</fullName>
    </submittedName>
</protein>
<feature type="transmembrane region" description="Helical" evidence="1">
    <location>
        <begin position="12"/>
        <end position="38"/>
    </location>
</feature>
<proteinExistence type="predicted"/>
<keyword evidence="1" id="KW-0812">Transmembrane</keyword>
<dbReference type="CDD" id="cd00060">
    <property type="entry name" value="FHA"/>
    <property type="match status" value="1"/>
</dbReference>
<dbReference type="Pfam" id="PF00498">
    <property type="entry name" value="FHA"/>
    <property type="match status" value="1"/>
</dbReference>
<dbReference type="PANTHER" id="PTHR23308">
    <property type="entry name" value="NUCLEAR INHIBITOR OF PROTEIN PHOSPHATASE-1"/>
    <property type="match status" value="1"/>
</dbReference>
<sequence length="153" mass="17423">MLDKLLSSLQGIPAYSILISAVVVIFIAVSVLVMFGTARQEKEIEQLRWEKVSAHMALYDTSRRVVIPLEADEILIGRHGAADIRFTDMSVSRYHAVLYVSNGVWSIMDLDSKSGTFVNGRRIRSQVKLKDMDEIRFGTKSVIIRQRRRKQNV</sequence>
<dbReference type="PROSITE" id="PS50006">
    <property type="entry name" value="FHA_DOMAIN"/>
    <property type="match status" value="1"/>
</dbReference>
<dbReference type="Gene3D" id="2.60.200.20">
    <property type="match status" value="1"/>
</dbReference>
<dbReference type="InterPro" id="IPR008984">
    <property type="entry name" value="SMAD_FHA_dom_sf"/>
</dbReference>
<dbReference type="Proteomes" id="UP000016662">
    <property type="component" value="Unassembled WGS sequence"/>
</dbReference>
<dbReference type="eggNOG" id="COG1716">
    <property type="taxonomic scope" value="Bacteria"/>
</dbReference>
<dbReference type="SUPFAM" id="SSF49879">
    <property type="entry name" value="SMAD/FHA domain"/>
    <property type="match status" value="1"/>
</dbReference>
<dbReference type="HOGENOM" id="CLU_1785475_0_0_9"/>